<keyword evidence="2" id="KW-0732">Signal</keyword>
<evidence type="ECO:0000313" key="4">
    <source>
        <dbReference type="EMBL" id="MBK3426939.1"/>
    </source>
</evidence>
<dbReference type="Gene3D" id="3.90.76.10">
    <property type="entry name" value="Dipeptide-binding Protein, Domain 1"/>
    <property type="match status" value="1"/>
</dbReference>
<evidence type="ECO:0000259" key="3">
    <source>
        <dbReference type="Pfam" id="PF00496"/>
    </source>
</evidence>
<feature type="region of interest" description="Disordered" evidence="1">
    <location>
        <begin position="30"/>
        <end position="72"/>
    </location>
</feature>
<proteinExistence type="predicted"/>
<feature type="compositionally biased region" description="Low complexity" evidence="1">
    <location>
        <begin position="48"/>
        <end position="57"/>
    </location>
</feature>
<comment type="caution">
    <text evidence="4">The sequence shown here is derived from an EMBL/GenBank/DDBJ whole genome shotgun (WGS) entry which is preliminary data.</text>
</comment>
<dbReference type="PROSITE" id="PS51257">
    <property type="entry name" value="PROKAR_LIPOPROTEIN"/>
    <property type="match status" value="1"/>
</dbReference>
<dbReference type="InterPro" id="IPR039424">
    <property type="entry name" value="SBP_5"/>
</dbReference>
<dbReference type="Gene3D" id="3.10.105.10">
    <property type="entry name" value="Dipeptide-binding Protein, Domain 3"/>
    <property type="match status" value="1"/>
</dbReference>
<reference evidence="4 5" key="1">
    <citation type="submission" date="2020-12" db="EMBL/GenBank/DDBJ databases">
        <title>Draft genome sequence of the commensal strain Corynebacterium tuberculostearicum MFP09/CIP 102622 isolated from human skin.</title>
        <authorList>
            <person name="Boukerb A.M."/>
            <person name="Janvier X."/>
            <person name="Feuilloley M.G.J."/>
            <person name="Groboillot A."/>
        </authorList>
    </citation>
    <scope>NUCLEOTIDE SEQUENCE [LARGE SCALE GENOMIC DNA]</scope>
    <source>
        <strain evidence="4 5">CIP 102622</strain>
    </source>
</reference>
<dbReference type="Gene3D" id="3.40.190.10">
    <property type="entry name" value="Periplasmic binding protein-like II"/>
    <property type="match status" value="1"/>
</dbReference>
<dbReference type="AlphaFoldDB" id="A0A8I1LBR9"/>
<dbReference type="PANTHER" id="PTHR30290">
    <property type="entry name" value="PERIPLASMIC BINDING COMPONENT OF ABC TRANSPORTER"/>
    <property type="match status" value="1"/>
</dbReference>
<dbReference type="EMBL" id="JAEHFL010000001">
    <property type="protein sequence ID" value="MBK3426939.1"/>
    <property type="molecule type" value="Genomic_DNA"/>
</dbReference>
<keyword evidence="5" id="KW-1185">Reference proteome</keyword>
<dbReference type="PANTHER" id="PTHR30290:SF65">
    <property type="entry name" value="MONOACYL PHOSPHATIDYLINOSITOL TETRAMANNOSIDE-BINDING PROTEIN LPQW-RELATED"/>
    <property type="match status" value="1"/>
</dbReference>
<gene>
    <name evidence="4" type="ORF">JDP02_00190</name>
</gene>
<dbReference type="GO" id="GO:1904680">
    <property type="term" value="F:peptide transmembrane transporter activity"/>
    <property type="evidence" value="ECO:0007669"/>
    <property type="project" value="TreeGrafter"/>
</dbReference>
<evidence type="ECO:0000256" key="2">
    <source>
        <dbReference type="SAM" id="SignalP"/>
    </source>
</evidence>
<feature type="chain" id="PRO_5034409837" evidence="2">
    <location>
        <begin position="32"/>
        <end position="543"/>
    </location>
</feature>
<dbReference type="CDD" id="cd08501">
    <property type="entry name" value="PBP2_Lpqw"/>
    <property type="match status" value="1"/>
</dbReference>
<evidence type="ECO:0000256" key="1">
    <source>
        <dbReference type="SAM" id="MobiDB-lite"/>
    </source>
</evidence>
<organism evidence="4 5">
    <name type="scientific">Corynebacterium tuberculostearicum</name>
    <dbReference type="NCBI Taxonomy" id="38304"/>
    <lineage>
        <taxon>Bacteria</taxon>
        <taxon>Bacillati</taxon>
        <taxon>Actinomycetota</taxon>
        <taxon>Actinomycetes</taxon>
        <taxon>Mycobacteriales</taxon>
        <taxon>Corynebacteriaceae</taxon>
        <taxon>Corynebacterium</taxon>
    </lineage>
</organism>
<evidence type="ECO:0000313" key="5">
    <source>
        <dbReference type="Proteomes" id="UP000603369"/>
    </source>
</evidence>
<dbReference type="Proteomes" id="UP000603369">
    <property type="component" value="Unassembled WGS sequence"/>
</dbReference>
<protein>
    <submittedName>
        <fullName evidence="4">ABC transporter family substrate-binding protein</fullName>
    </submittedName>
</protein>
<feature type="signal peptide" evidence="2">
    <location>
        <begin position="1"/>
        <end position="31"/>
    </location>
</feature>
<dbReference type="SUPFAM" id="SSF53850">
    <property type="entry name" value="Periplasmic binding protein-like II"/>
    <property type="match status" value="1"/>
</dbReference>
<accession>A0A8I1LBR9</accession>
<feature type="domain" description="Solute-binding protein family 5" evidence="3">
    <location>
        <begin position="143"/>
        <end position="354"/>
    </location>
</feature>
<dbReference type="GO" id="GO:0015833">
    <property type="term" value="P:peptide transport"/>
    <property type="evidence" value="ECO:0007669"/>
    <property type="project" value="TreeGrafter"/>
</dbReference>
<dbReference type="RefSeq" id="WP_200435131.1">
    <property type="nucleotide sequence ID" value="NZ_JAEHFL010000001.1"/>
</dbReference>
<dbReference type="Pfam" id="PF00496">
    <property type="entry name" value="SBP_bac_5"/>
    <property type="match status" value="1"/>
</dbReference>
<sequence>MKKNPASPRRAASAIAAVLSTASLALLSACAANPGPPPVVEDHSSALQEDQTTSTPTPEEEQPQDADSAKRPTISVGVDPLRAGLNPHLVANNSELVDQIAELVLPSAFHNGQRDADILESASEVTAPKGVAQRVRYVIASPAQWSDGTPISGADFSYLWKQMTTTAGVRDPAGYHAISAVNTSDGGRVVTVDFSQKVKDWHLLFHNLLPSHLLQDDNFGSALADKIPASAGRFLVDSVDRGRGVITLNRNDRFWGANPAQVDVIQLREVRDSTQALNMLRSGQIGFADFTPGQTSQEALGLLGHVSDKTLTRPRQLRLHMSTADGALEEKEARRGLASLIDTDQVARLATGRASNLETGNNPISKDTDLTALRTRASKKPIRFAVDPTSPTALAAANTLYDVLEAHGIAAEVVSERLTTITSKLLPEGEVDAVVTWEDISLNSVAAANIFSCDDNQPLAGDLSGICPENAEEIREEILSGALSPKEALGRIRDVNSKEALYVPLVDETRIHALGEGIVGPGQSIDDWDEGLITAPRWRIDED</sequence>
<dbReference type="InterPro" id="IPR000914">
    <property type="entry name" value="SBP_5_dom"/>
</dbReference>
<name>A0A8I1LBR9_9CORY</name>